<dbReference type="GO" id="GO:0035662">
    <property type="term" value="F:Toll-like receptor 4 binding"/>
    <property type="evidence" value="ECO:0007669"/>
    <property type="project" value="TreeGrafter"/>
</dbReference>
<sequence>MVPREMAKSTITLSYTGKAKEPIEWSTFLRIFDAIWGAEARTLPKFPEVIGGVHAYWRGGNNITYEAESIDELGIAYQKKQTAYIFIADLTTNPSSTFHYWPAGAKVSYKITAKDKATAENYIDTIKKEFPLTEGYDVFLSYSSNDSALAEELKNGIQNQGLKCFMASKDISVGSKWSKEIRTALIESKCTLMLLTSRSYKEPWVMIETGAAWVLEKDIIPALVQVEPKDLIAPLRDYQASTIETDVQKKDLFKELVIKYRRI</sequence>
<dbReference type="SMART" id="SM00255">
    <property type="entry name" value="TIR"/>
    <property type="match status" value="1"/>
</dbReference>
<evidence type="ECO:0000313" key="2">
    <source>
        <dbReference type="EMBL" id="VFK58687.1"/>
    </source>
</evidence>
<dbReference type="PROSITE" id="PS50104">
    <property type="entry name" value="TIR"/>
    <property type="match status" value="1"/>
</dbReference>
<dbReference type="AlphaFoldDB" id="A0A450ZY53"/>
<dbReference type="PANTHER" id="PTHR22662">
    <property type="entry name" value="TIRAP"/>
    <property type="match status" value="1"/>
</dbReference>
<evidence type="ECO:0000259" key="1">
    <source>
        <dbReference type="PROSITE" id="PS50104"/>
    </source>
</evidence>
<dbReference type="GO" id="GO:0005886">
    <property type="term" value="C:plasma membrane"/>
    <property type="evidence" value="ECO:0007669"/>
    <property type="project" value="TreeGrafter"/>
</dbReference>
<dbReference type="GO" id="GO:0035663">
    <property type="term" value="F:Toll-like receptor 2 binding"/>
    <property type="evidence" value="ECO:0007669"/>
    <property type="project" value="TreeGrafter"/>
</dbReference>
<dbReference type="InterPro" id="IPR035897">
    <property type="entry name" value="Toll_tir_struct_dom_sf"/>
</dbReference>
<feature type="domain" description="TIR" evidence="1">
    <location>
        <begin position="134"/>
        <end position="263"/>
    </location>
</feature>
<name>A0A450ZY53_9GAMM</name>
<dbReference type="InterPro" id="IPR017279">
    <property type="entry name" value="Tol-interleuk_rcpt_adapt_Tirap"/>
</dbReference>
<dbReference type="InterPro" id="IPR000157">
    <property type="entry name" value="TIR_dom"/>
</dbReference>
<reference evidence="2" key="1">
    <citation type="submission" date="2019-02" db="EMBL/GenBank/DDBJ databases">
        <authorList>
            <person name="Gruber-Vodicka R. H."/>
            <person name="Seah K. B. B."/>
        </authorList>
    </citation>
    <scope>NUCLEOTIDE SEQUENCE</scope>
    <source>
        <strain evidence="2">BECK_BY1</strain>
    </source>
</reference>
<organism evidence="2">
    <name type="scientific">Candidatus Kentrum sp. TUN</name>
    <dbReference type="NCBI Taxonomy" id="2126343"/>
    <lineage>
        <taxon>Bacteria</taxon>
        <taxon>Pseudomonadati</taxon>
        <taxon>Pseudomonadota</taxon>
        <taxon>Gammaproteobacteria</taxon>
        <taxon>Candidatus Kentrum</taxon>
    </lineage>
</organism>
<dbReference type="GO" id="GO:0005737">
    <property type="term" value="C:cytoplasm"/>
    <property type="evidence" value="ECO:0007669"/>
    <property type="project" value="TreeGrafter"/>
</dbReference>
<proteinExistence type="predicted"/>
<gene>
    <name evidence="2" type="ORF">BECKTUN1418D_GA0071000_108714</name>
</gene>
<dbReference type="Pfam" id="PF13676">
    <property type="entry name" value="TIR_2"/>
    <property type="match status" value="1"/>
</dbReference>
<accession>A0A450ZY53</accession>
<dbReference type="Gene3D" id="3.40.50.10140">
    <property type="entry name" value="Toll/interleukin-1 receptor homology (TIR) domain"/>
    <property type="match status" value="1"/>
</dbReference>
<protein>
    <submittedName>
        <fullName evidence="2">TIR domain-containing protein</fullName>
    </submittedName>
</protein>
<dbReference type="PANTHER" id="PTHR22662:SF0">
    <property type="entry name" value="TOLL_INTERLEUKIN-1 RECEPTOR DOMAIN-CONTAINING ADAPTER PROTEIN"/>
    <property type="match status" value="1"/>
</dbReference>
<dbReference type="SUPFAM" id="SSF52200">
    <property type="entry name" value="Toll/Interleukin receptor TIR domain"/>
    <property type="match status" value="1"/>
</dbReference>
<dbReference type="GO" id="GO:0007165">
    <property type="term" value="P:signal transduction"/>
    <property type="evidence" value="ECO:0007669"/>
    <property type="project" value="InterPro"/>
</dbReference>
<dbReference type="EMBL" id="CAADFX010000087">
    <property type="protein sequence ID" value="VFK58687.1"/>
    <property type="molecule type" value="Genomic_DNA"/>
</dbReference>